<protein>
    <submittedName>
        <fullName evidence="1">Uncharacterized protein</fullName>
    </submittedName>
</protein>
<gene>
    <name evidence="1" type="ORF">LTR37_015796</name>
</gene>
<dbReference type="Proteomes" id="UP001281147">
    <property type="component" value="Unassembled WGS sequence"/>
</dbReference>
<dbReference type="EMBL" id="JAUTXU010000181">
    <property type="protein sequence ID" value="KAK3700714.1"/>
    <property type="molecule type" value="Genomic_DNA"/>
</dbReference>
<proteinExistence type="predicted"/>
<name>A0ACC3MPM6_9PEZI</name>
<organism evidence="1 2">
    <name type="scientific">Vermiconidia calcicola</name>
    <dbReference type="NCBI Taxonomy" id="1690605"/>
    <lineage>
        <taxon>Eukaryota</taxon>
        <taxon>Fungi</taxon>
        <taxon>Dikarya</taxon>
        <taxon>Ascomycota</taxon>
        <taxon>Pezizomycotina</taxon>
        <taxon>Dothideomycetes</taxon>
        <taxon>Dothideomycetidae</taxon>
        <taxon>Mycosphaerellales</taxon>
        <taxon>Extremaceae</taxon>
        <taxon>Vermiconidia</taxon>
    </lineage>
</organism>
<comment type="caution">
    <text evidence="1">The sequence shown here is derived from an EMBL/GenBank/DDBJ whole genome shotgun (WGS) entry which is preliminary data.</text>
</comment>
<evidence type="ECO:0000313" key="2">
    <source>
        <dbReference type="Proteomes" id="UP001281147"/>
    </source>
</evidence>
<keyword evidence="2" id="KW-1185">Reference proteome</keyword>
<reference evidence="1" key="1">
    <citation type="submission" date="2023-07" db="EMBL/GenBank/DDBJ databases">
        <title>Black Yeasts Isolated from many extreme environments.</title>
        <authorList>
            <person name="Coleine C."/>
            <person name="Stajich J.E."/>
            <person name="Selbmann L."/>
        </authorList>
    </citation>
    <scope>NUCLEOTIDE SEQUENCE</scope>
    <source>
        <strain evidence="1">CCFEE 5714</strain>
    </source>
</reference>
<sequence>MSENISSGHPQQGEACDSAHEQPALRSKDAEMSEKDPSTNDTSPEELENGSPSPSISETQQSDHERDIVFWDGPADSANPLNWSTTKKGVNLSVLSAMTFLTPLASSFFAPGIPELMREFGSDSSFLATFVVSVYILGWALGPLVCYYAGLLRFTG</sequence>
<evidence type="ECO:0000313" key="1">
    <source>
        <dbReference type="EMBL" id="KAK3700714.1"/>
    </source>
</evidence>
<accession>A0ACC3MPM6</accession>